<dbReference type="Gene3D" id="1.20.140.150">
    <property type="match status" value="1"/>
</dbReference>
<evidence type="ECO:0000313" key="3">
    <source>
        <dbReference type="Proteomes" id="UP001497497"/>
    </source>
</evidence>
<gene>
    <name evidence="2" type="ORF">GSLYS_00015580001</name>
</gene>
<feature type="transmembrane region" description="Helical" evidence="1">
    <location>
        <begin position="112"/>
        <end position="138"/>
    </location>
</feature>
<keyword evidence="3" id="KW-1185">Reference proteome</keyword>
<comment type="caution">
    <text evidence="2">The sequence shown here is derived from an EMBL/GenBank/DDBJ whole genome shotgun (WGS) entry which is preliminary data.</text>
</comment>
<name>A0AAV2I5K0_LYMST</name>
<dbReference type="AlphaFoldDB" id="A0AAV2I5K0"/>
<protein>
    <submittedName>
        <fullName evidence="2">Uncharacterized protein</fullName>
    </submittedName>
</protein>
<proteinExistence type="predicted"/>
<dbReference type="EMBL" id="CAXITT010000463">
    <property type="protein sequence ID" value="CAL1541974.1"/>
    <property type="molecule type" value="Genomic_DNA"/>
</dbReference>
<keyword evidence="1" id="KW-0472">Membrane</keyword>
<keyword evidence="1" id="KW-1133">Transmembrane helix</keyword>
<feature type="transmembrane region" description="Helical" evidence="1">
    <location>
        <begin position="196"/>
        <end position="218"/>
    </location>
</feature>
<reference evidence="2 3" key="1">
    <citation type="submission" date="2024-04" db="EMBL/GenBank/DDBJ databases">
        <authorList>
            <consortium name="Genoscope - CEA"/>
            <person name="William W."/>
        </authorList>
    </citation>
    <scope>NUCLEOTIDE SEQUENCE [LARGE SCALE GENOMIC DNA]</scope>
</reference>
<sequence length="228" mass="25957">MASNQPRGYTVDPVEPKRVKAPSSYLINDEDTKVSFSCGNGTLFLKLSSVLVLVSCILQLLAIACPYWAAGWRRDKMSWHEGVWLTCYRAELDNKWICGAYDYLNPTPGVPIWYAAVQAMGLASIVIFLPTLLINFFYTMHPKGKMFRGLLWFNFGLTMGTALLPLAMVIVFAAGHPRRDRFPIPYLDLDYDDSPFEFHFSFVFEIFAVFVSVAAFVLEIVDYKRSNY</sequence>
<keyword evidence="1" id="KW-0812">Transmembrane</keyword>
<accession>A0AAV2I5K0</accession>
<evidence type="ECO:0000256" key="1">
    <source>
        <dbReference type="SAM" id="Phobius"/>
    </source>
</evidence>
<dbReference type="Proteomes" id="UP001497497">
    <property type="component" value="Unassembled WGS sequence"/>
</dbReference>
<evidence type="ECO:0000313" key="2">
    <source>
        <dbReference type="EMBL" id="CAL1541974.1"/>
    </source>
</evidence>
<feature type="transmembrane region" description="Helical" evidence="1">
    <location>
        <begin position="43"/>
        <end position="69"/>
    </location>
</feature>
<organism evidence="2 3">
    <name type="scientific">Lymnaea stagnalis</name>
    <name type="common">Great pond snail</name>
    <name type="synonym">Helix stagnalis</name>
    <dbReference type="NCBI Taxonomy" id="6523"/>
    <lineage>
        <taxon>Eukaryota</taxon>
        <taxon>Metazoa</taxon>
        <taxon>Spiralia</taxon>
        <taxon>Lophotrochozoa</taxon>
        <taxon>Mollusca</taxon>
        <taxon>Gastropoda</taxon>
        <taxon>Heterobranchia</taxon>
        <taxon>Euthyneura</taxon>
        <taxon>Panpulmonata</taxon>
        <taxon>Hygrophila</taxon>
        <taxon>Lymnaeoidea</taxon>
        <taxon>Lymnaeidae</taxon>
        <taxon>Lymnaea</taxon>
    </lineage>
</organism>
<feature type="transmembrane region" description="Helical" evidence="1">
    <location>
        <begin position="150"/>
        <end position="176"/>
    </location>
</feature>